<name>A0A0C9ME79_9FUNG</name>
<accession>A0A0C9ME79</accession>
<reference evidence="9" key="1">
    <citation type="submission" date="2014-09" db="EMBL/GenBank/DDBJ databases">
        <title>Draft genome sequence of an oleaginous Mucoromycotina fungus Mucor ambiguus NBRC6742.</title>
        <authorList>
            <person name="Takeda I."/>
            <person name="Yamane N."/>
            <person name="Morita T."/>
            <person name="Tamano K."/>
            <person name="Machida M."/>
            <person name="Baker S."/>
            <person name="Koike H."/>
        </authorList>
    </citation>
    <scope>NUCLEOTIDE SEQUENCE</scope>
    <source>
        <strain evidence="9">NBRC 6742</strain>
    </source>
</reference>
<evidence type="ECO:0000256" key="7">
    <source>
        <dbReference type="SAM" id="MobiDB-lite"/>
    </source>
</evidence>
<feature type="region of interest" description="Disordered" evidence="7">
    <location>
        <begin position="1"/>
        <end position="76"/>
    </location>
</feature>
<protein>
    <recommendedName>
        <fullName evidence="8">Protein kinase domain-containing protein</fullName>
    </recommendedName>
</protein>
<dbReference type="PANTHER" id="PTHR24346">
    <property type="entry name" value="MAP/MICROTUBULE AFFINITY-REGULATING KINASE"/>
    <property type="match status" value="1"/>
</dbReference>
<evidence type="ECO:0000256" key="1">
    <source>
        <dbReference type="ARBA" id="ARBA00022527"/>
    </source>
</evidence>
<dbReference type="InterPro" id="IPR008271">
    <property type="entry name" value="Ser/Thr_kinase_AS"/>
</dbReference>
<dbReference type="FunFam" id="1.10.510.10:FF:000571">
    <property type="entry name" value="Maternal embryonic leucine zipper kinase"/>
    <property type="match status" value="1"/>
</dbReference>
<dbReference type="InterPro" id="IPR017441">
    <property type="entry name" value="Protein_kinase_ATP_BS"/>
</dbReference>
<dbReference type="GO" id="GO:0005737">
    <property type="term" value="C:cytoplasm"/>
    <property type="evidence" value="ECO:0007669"/>
    <property type="project" value="TreeGrafter"/>
</dbReference>
<keyword evidence="4" id="KW-0418">Kinase</keyword>
<dbReference type="SMART" id="SM00220">
    <property type="entry name" value="S_TKc"/>
    <property type="match status" value="1"/>
</dbReference>
<keyword evidence="10" id="KW-1185">Reference proteome</keyword>
<evidence type="ECO:0000256" key="3">
    <source>
        <dbReference type="ARBA" id="ARBA00022741"/>
    </source>
</evidence>
<feature type="compositionally biased region" description="Low complexity" evidence="7">
    <location>
        <begin position="753"/>
        <end position="771"/>
    </location>
</feature>
<dbReference type="PROSITE" id="PS00108">
    <property type="entry name" value="PROTEIN_KINASE_ST"/>
    <property type="match status" value="1"/>
</dbReference>
<dbReference type="SUPFAM" id="SSF56112">
    <property type="entry name" value="Protein kinase-like (PK-like)"/>
    <property type="match status" value="1"/>
</dbReference>
<evidence type="ECO:0000256" key="6">
    <source>
        <dbReference type="PROSITE-ProRule" id="PRU10141"/>
    </source>
</evidence>
<evidence type="ECO:0000256" key="2">
    <source>
        <dbReference type="ARBA" id="ARBA00022679"/>
    </source>
</evidence>
<dbReference type="STRING" id="91626.A0A0C9ME79"/>
<dbReference type="PANTHER" id="PTHR24346:SF30">
    <property type="entry name" value="MATERNAL EMBRYONIC LEUCINE ZIPPER KINASE"/>
    <property type="match status" value="1"/>
</dbReference>
<feature type="compositionally biased region" description="Basic and acidic residues" evidence="7">
    <location>
        <begin position="397"/>
        <end position="406"/>
    </location>
</feature>
<organism evidence="9">
    <name type="scientific">Mucor ambiguus</name>
    <dbReference type="NCBI Taxonomy" id="91626"/>
    <lineage>
        <taxon>Eukaryota</taxon>
        <taxon>Fungi</taxon>
        <taxon>Fungi incertae sedis</taxon>
        <taxon>Mucoromycota</taxon>
        <taxon>Mucoromycotina</taxon>
        <taxon>Mucoromycetes</taxon>
        <taxon>Mucorales</taxon>
        <taxon>Mucorineae</taxon>
        <taxon>Mucoraceae</taxon>
        <taxon>Mucor</taxon>
    </lineage>
</organism>
<dbReference type="AlphaFoldDB" id="A0A0C9ME79"/>
<evidence type="ECO:0000256" key="4">
    <source>
        <dbReference type="ARBA" id="ARBA00022777"/>
    </source>
</evidence>
<dbReference type="OrthoDB" id="193931at2759"/>
<gene>
    <name evidence="9" type="ORF">MAM1_0006c00699</name>
</gene>
<dbReference type="PROSITE" id="PS00107">
    <property type="entry name" value="PROTEIN_KINASE_ATP"/>
    <property type="match status" value="1"/>
</dbReference>
<dbReference type="InterPro" id="IPR000719">
    <property type="entry name" value="Prot_kinase_dom"/>
</dbReference>
<dbReference type="Proteomes" id="UP000053815">
    <property type="component" value="Unassembled WGS sequence"/>
</dbReference>
<feature type="region of interest" description="Disordered" evidence="7">
    <location>
        <begin position="373"/>
        <end position="409"/>
    </location>
</feature>
<feature type="domain" description="Protein kinase" evidence="8">
    <location>
        <begin position="92"/>
        <end position="346"/>
    </location>
</feature>
<dbReference type="InterPro" id="IPR011009">
    <property type="entry name" value="Kinase-like_dom_sf"/>
</dbReference>
<feature type="compositionally biased region" description="Low complexity" evidence="7">
    <location>
        <begin position="49"/>
        <end position="67"/>
    </location>
</feature>
<feature type="region of interest" description="Disordered" evidence="7">
    <location>
        <begin position="752"/>
        <end position="772"/>
    </location>
</feature>
<dbReference type="FunFam" id="3.30.200.20:FF:000003">
    <property type="entry name" value="Non-specific serine/threonine protein kinase"/>
    <property type="match status" value="1"/>
</dbReference>
<dbReference type="GO" id="GO:0005524">
    <property type="term" value="F:ATP binding"/>
    <property type="evidence" value="ECO:0007669"/>
    <property type="project" value="UniProtKB-UniRule"/>
</dbReference>
<evidence type="ECO:0000259" key="8">
    <source>
        <dbReference type="PROSITE" id="PS50011"/>
    </source>
</evidence>
<dbReference type="EMBL" id="DF836295">
    <property type="protein sequence ID" value="GAN01267.1"/>
    <property type="molecule type" value="Genomic_DNA"/>
</dbReference>
<evidence type="ECO:0000313" key="10">
    <source>
        <dbReference type="Proteomes" id="UP000053815"/>
    </source>
</evidence>
<feature type="compositionally biased region" description="Low complexity" evidence="7">
    <location>
        <begin position="652"/>
        <end position="671"/>
    </location>
</feature>
<sequence>MVSNPFRSTKWRHRSTTIEMKDDESIQNKATPPLPPSSHHSQPLPPPSSSAAAAAAAASAPSTSAPSNTKSKKHVKEVPFNSDSILNGIGDYIFESPLGDGKFSKVMLAHHYATGAKVAIKVINKRAHIYRVMSRLVREIALMEVLDHENIVQLYETYETADALYLVMEYVAGYNLEEYLKKIDKSIIPEDQARDIFRQVVMAVDHCHSKWVVHRDLKTPNILLTADHRVKIADFGLGNRFGLTRLKTVCGSMLYYSPEIISARSYVGPEVDSWCLGIMLFRMTAGLELFSHAKTPSELKKFILNRHYKFPSHLSPEVQATIQKCLSIDRYDRLSLKTFLSQDPWFNNFGALDDVFKQRQFNSSYNAHDATESYAESAKSEDSNQIQFSAQNSKRQCKQDLQDERRRGRKVPKTVIYHLTNPATYFTSPIPHSSQHPVQLDTQNQVVMDLNQNLLVTLKQVRLQQIHNVSLTDLKSPISHLFRKFKRTESSSHVTIQEQMVPTSNPQPRQLRKAASALNISQLYNRVTKDHISYFSIQCDIRSGSSTTVISGYSTSSTFTENKRVRQTKRLSHRLSMVFFSNTLPDLTIQNQQQQQQQQQDSDLEQAKINQSEMIKIIRMVCEILGITFYQTSSSQLVCLLTLRNCKKPNMTPQQTQPPQQQQQQPQPTTQHSLFRSKLFTSSDRLSDLHRKQSTSFISNSSNHSSLNNGWWSRQVHRISAPFSSSQSILLTGSSAMVMNSSHDLISMGRLTQQQQQQQYNTQEEAATATDTAEDPDGFAMLSIDLFSVPSSKYNDDGNLLQIVATRFSKLKGSTKVFKFAKGWIQMLLSQNGSTTSKQKKFSRSDAEAYMKSAVEHFDENDVIQL</sequence>
<feature type="binding site" evidence="6">
    <location>
        <position position="121"/>
    </location>
    <ligand>
        <name>ATP</name>
        <dbReference type="ChEBI" id="CHEBI:30616"/>
    </ligand>
</feature>
<dbReference type="GO" id="GO:0035556">
    <property type="term" value="P:intracellular signal transduction"/>
    <property type="evidence" value="ECO:0007669"/>
    <property type="project" value="TreeGrafter"/>
</dbReference>
<feature type="compositionally biased region" description="Polar residues" evidence="7">
    <location>
        <begin position="383"/>
        <end position="394"/>
    </location>
</feature>
<keyword evidence="2" id="KW-0808">Transferase</keyword>
<dbReference type="GO" id="GO:0004674">
    <property type="term" value="F:protein serine/threonine kinase activity"/>
    <property type="evidence" value="ECO:0007669"/>
    <property type="project" value="UniProtKB-KW"/>
</dbReference>
<dbReference type="PROSITE" id="PS50011">
    <property type="entry name" value="PROTEIN_KINASE_DOM"/>
    <property type="match status" value="1"/>
</dbReference>
<dbReference type="Gene3D" id="1.10.510.10">
    <property type="entry name" value="Transferase(Phosphotransferase) domain 1"/>
    <property type="match status" value="1"/>
</dbReference>
<evidence type="ECO:0000256" key="5">
    <source>
        <dbReference type="ARBA" id="ARBA00022840"/>
    </source>
</evidence>
<keyword evidence="3 6" id="KW-0547">Nucleotide-binding</keyword>
<proteinExistence type="predicted"/>
<keyword evidence="5 6" id="KW-0067">ATP-binding</keyword>
<keyword evidence="1" id="KW-0723">Serine/threonine-protein kinase</keyword>
<evidence type="ECO:0000313" key="9">
    <source>
        <dbReference type="EMBL" id="GAN01267.1"/>
    </source>
</evidence>
<dbReference type="Pfam" id="PF00069">
    <property type="entry name" value="Pkinase"/>
    <property type="match status" value="1"/>
</dbReference>
<feature type="region of interest" description="Disordered" evidence="7">
    <location>
        <begin position="650"/>
        <end position="672"/>
    </location>
</feature>